<dbReference type="EMBL" id="AP021875">
    <property type="protein sequence ID" value="BBO75311.1"/>
    <property type="molecule type" value="Genomic_DNA"/>
</dbReference>
<dbReference type="KEGG" id="dwd:DSCW_27280"/>
<dbReference type="OrthoDB" id="9810278at2"/>
<proteinExistence type="inferred from homology"/>
<dbReference type="AlphaFoldDB" id="A0A5K7Z6L0"/>
<dbReference type="Gene3D" id="3.40.50.11890">
    <property type="match status" value="1"/>
</dbReference>
<dbReference type="PANTHER" id="PTHR30548:SF1">
    <property type="entry name" value="DEHYDRATASE SUBUNIT MJ0007-RELATED"/>
    <property type="match status" value="1"/>
</dbReference>
<dbReference type="Gene3D" id="3.40.50.11900">
    <property type="match status" value="1"/>
</dbReference>
<dbReference type="Pfam" id="PF06050">
    <property type="entry name" value="HGD-D"/>
    <property type="match status" value="1"/>
</dbReference>
<comment type="similarity">
    <text evidence="1">Belongs to the FldB/FldC dehydratase alpha/beta subunit family.</text>
</comment>
<keyword evidence="3" id="KW-1185">Reference proteome</keyword>
<dbReference type="NCBIfam" id="NF040772">
    <property type="entry name" value="double_cubane"/>
    <property type="match status" value="1"/>
</dbReference>
<evidence type="ECO:0000313" key="3">
    <source>
        <dbReference type="Proteomes" id="UP000427769"/>
    </source>
</evidence>
<accession>A0A5K7Z6L0</accession>
<dbReference type="RefSeq" id="WP_155304244.1">
    <property type="nucleotide sequence ID" value="NZ_AP021875.1"/>
</dbReference>
<dbReference type="InterPro" id="IPR010327">
    <property type="entry name" value="FldB/FldC_alpha/beta"/>
</dbReference>
<evidence type="ECO:0000313" key="2">
    <source>
        <dbReference type="EMBL" id="BBO75311.1"/>
    </source>
</evidence>
<name>A0A5K7Z6L0_9BACT</name>
<reference evidence="2 3" key="1">
    <citation type="submission" date="2019-11" db="EMBL/GenBank/DDBJ databases">
        <title>Comparative genomics of hydrocarbon-degrading Desulfosarcina strains.</title>
        <authorList>
            <person name="Watanabe M."/>
            <person name="Kojima H."/>
            <person name="Fukui M."/>
        </authorList>
    </citation>
    <scope>NUCLEOTIDE SEQUENCE [LARGE SCALE GENOMIC DNA]</scope>
    <source>
        <strain evidence="2 3">PP31</strain>
    </source>
</reference>
<dbReference type="PANTHER" id="PTHR30548">
    <property type="entry name" value="2-HYDROXYGLUTARYL-COA DEHYDRATASE, D-COMPONENT-RELATED"/>
    <property type="match status" value="1"/>
</dbReference>
<protein>
    <submittedName>
        <fullName evidence="2">3-hydroxyacyl-ACP dehydratase</fullName>
    </submittedName>
</protein>
<dbReference type="Proteomes" id="UP000427769">
    <property type="component" value="Chromosome"/>
</dbReference>
<dbReference type="Gene3D" id="1.20.1270.370">
    <property type="match status" value="1"/>
</dbReference>
<sequence>MSDDYRQMWKELGLDLDAHDALLGVLGQAYQDIYLAQKQRPEGMGYFDFVMSEVHGLRIKELVDEKAAGRKIVGSYCVFVPEEIVLAANATLVGLCSGADFATEDVERMLPRNTCALIKSSFGFKLGKVCPYLESADMIVGENTCDGKKKAYESLAGLVDNLYVMDLPQVKSENGKALLKAEFLRFKAAVEKLTGVTITAERLKDGIQTVNAKRAALHRLSALRKTDPAPVSGLDGLLVNQVFFYDNPARFTASVNKICDELEKRIAAEEGVFAKKTPRILVSGCPQAVPNWKLPMIVETAGAVIVGEESCVGERGTRNLTDDSGQTVEEMLDAIVDRYFQVDCAIFTPNPDRLDHIQQMVAETKADGVIHYGLQFCQPYLMESIPVEKALEDRQIPCLRLETDYSMEDVGQLKTRVEAFVEQLR</sequence>
<gene>
    <name evidence="2" type="ORF">DSCW_27280</name>
</gene>
<evidence type="ECO:0000256" key="1">
    <source>
        <dbReference type="ARBA" id="ARBA00005806"/>
    </source>
</evidence>
<organism evidence="2 3">
    <name type="scientific">Desulfosarcina widdelii</name>
    <dbReference type="NCBI Taxonomy" id="947919"/>
    <lineage>
        <taxon>Bacteria</taxon>
        <taxon>Pseudomonadati</taxon>
        <taxon>Thermodesulfobacteriota</taxon>
        <taxon>Desulfobacteria</taxon>
        <taxon>Desulfobacterales</taxon>
        <taxon>Desulfosarcinaceae</taxon>
        <taxon>Desulfosarcina</taxon>
    </lineage>
</organism>
<dbReference type="InterPro" id="IPR047678">
    <property type="entry name" value="YjiM-like"/>
</dbReference>